<feature type="domain" description="Post-SET" evidence="10">
    <location>
        <begin position="539"/>
        <end position="555"/>
    </location>
</feature>
<feature type="region of interest" description="Disordered" evidence="8">
    <location>
        <begin position="626"/>
        <end position="733"/>
    </location>
</feature>
<evidence type="ECO:0000259" key="9">
    <source>
        <dbReference type="PROSITE" id="PS50280"/>
    </source>
</evidence>
<feature type="compositionally biased region" description="Basic residues" evidence="8">
    <location>
        <begin position="653"/>
        <end position="668"/>
    </location>
</feature>
<evidence type="ECO:0000256" key="6">
    <source>
        <dbReference type="ARBA" id="ARBA00022691"/>
    </source>
</evidence>
<feature type="compositionally biased region" description="Polar residues" evidence="8">
    <location>
        <begin position="35"/>
        <end position="72"/>
    </location>
</feature>
<dbReference type="InterPro" id="IPR046341">
    <property type="entry name" value="SET_dom_sf"/>
</dbReference>
<dbReference type="Pfam" id="PF00856">
    <property type="entry name" value="SET"/>
    <property type="match status" value="1"/>
</dbReference>
<keyword evidence="6" id="KW-0949">S-adenosyl-L-methionine</keyword>
<dbReference type="SMART" id="SM00317">
    <property type="entry name" value="SET"/>
    <property type="match status" value="1"/>
</dbReference>
<dbReference type="PANTHER" id="PTHR22884">
    <property type="entry name" value="SET DOMAIN PROTEINS"/>
    <property type="match status" value="1"/>
</dbReference>
<keyword evidence="7" id="KW-0539">Nucleus</keyword>
<evidence type="ECO:0000256" key="8">
    <source>
        <dbReference type="SAM" id="MobiDB-lite"/>
    </source>
</evidence>
<evidence type="ECO:0000259" key="11">
    <source>
        <dbReference type="PROSITE" id="PS51215"/>
    </source>
</evidence>
<keyword evidence="5" id="KW-0808">Transferase</keyword>
<organism evidence="12 13">
    <name type="scientific">Stereocaulon virgatum</name>
    <dbReference type="NCBI Taxonomy" id="373712"/>
    <lineage>
        <taxon>Eukaryota</taxon>
        <taxon>Fungi</taxon>
        <taxon>Dikarya</taxon>
        <taxon>Ascomycota</taxon>
        <taxon>Pezizomycotina</taxon>
        <taxon>Lecanoromycetes</taxon>
        <taxon>OSLEUM clade</taxon>
        <taxon>Lecanoromycetidae</taxon>
        <taxon>Lecanorales</taxon>
        <taxon>Lecanorineae</taxon>
        <taxon>Stereocaulaceae</taxon>
        <taxon>Stereocaulon</taxon>
    </lineage>
</organism>
<evidence type="ECO:0008006" key="14">
    <source>
        <dbReference type="Google" id="ProtNLM"/>
    </source>
</evidence>
<comment type="subcellular location">
    <subcellularLocation>
        <location evidence="2">Chromosome</location>
    </subcellularLocation>
    <subcellularLocation>
        <location evidence="1">Nucleus</location>
    </subcellularLocation>
</comment>
<feature type="compositionally biased region" description="Basic residues" evidence="8">
    <location>
        <begin position="698"/>
        <end position="708"/>
    </location>
</feature>
<evidence type="ECO:0000256" key="5">
    <source>
        <dbReference type="ARBA" id="ARBA00022679"/>
    </source>
</evidence>
<evidence type="ECO:0000313" key="12">
    <source>
        <dbReference type="EMBL" id="KAL2037926.1"/>
    </source>
</evidence>
<dbReference type="SUPFAM" id="SSF82199">
    <property type="entry name" value="SET domain"/>
    <property type="match status" value="1"/>
</dbReference>
<proteinExistence type="predicted"/>
<dbReference type="InterPro" id="IPR050777">
    <property type="entry name" value="SET2_Histone-Lys_MeTrsfase"/>
</dbReference>
<evidence type="ECO:0000256" key="3">
    <source>
        <dbReference type="ARBA" id="ARBA00022454"/>
    </source>
</evidence>
<keyword evidence="3" id="KW-0158">Chromosome</keyword>
<accession>A0ABR3ZZ03</accession>
<evidence type="ECO:0000259" key="10">
    <source>
        <dbReference type="PROSITE" id="PS50868"/>
    </source>
</evidence>
<dbReference type="Pfam" id="PF17907">
    <property type="entry name" value="AWS"/>
    <property type="match status" value="1"/>
</dbReference>
<sequence length="766" mass="85139">MLSFLQERLGKSPTKPQKDMTRQETIVSAFGRVNARNSSKDASSTPSLTTGTSMTDSSSELTDSSAKQEQPLRSSARSRASIGSYNENVLSGQRPRSARKQGGGKGNHINSDDTLVHGDENESRERLLQQSIQALDEDWNLGAMPGDNLKASMREENSAKRRRSTRLNILEQASNVIENTTSVLGKRGRETMEAGMEKIQSLAGSNKRANLKPRESETTATGSPVKKRARFSAVDVGDEESPEEVLRRKTAPKPTKLWLCQGLYVGQDAEFNPRLTNPKNKMKKASAEQSQCRRNSAMPLPIFAGERTLSLGRDFKLPFDIFSPLPPGQPKPDEWKKTHKNVFIGDAVNIWKKAKPQEHSTCICTVETGCDDDCQNRFMLYECDDSNCNVGAEHCTNRAFADLKKRSKAGGKYRVGVEVMKTVDRGYGVRANRTFEPNQIIVEYTGEIITQDECDERMNKRYKDAECYYLMDFDQSMVLDATRGSIARFINHSCAPNCRMIKWTVSGKPRMALFAGDRGIMTGEELTYDYNFDPFSAKNVQECRCGAEGCRGVLGPKPKEIKEALKSITTGGKRKFQQVVGDAVETVTKKRKLNIPSSAKAAFATAKASTSRRLSQARMLKAISTRQGRLVKKASEGSLKGLKRRTTEEQVGGKKRRHTIITYTRRRSSVSTLNGEKVKSASRRRQSTGALVADEKKARGRKRRHSSATRKEKNGATPRGASRRDSVGARAANATANVVRTVRWSDRGTTGKTIRVIGDDEFKGWR</sequence>
<dbReference type="Proteomes" id="UP001590950">
    <property type="component" value="Unassembled WGS sequence"/>
</dbReference>
<evidence type="ECO:0000313" key="13">
    <source>
        <dbReference type="Proteomes" id="UP001590950"/>
    </source>
</evidence>
<evidence type="ECO:0000256" key="7">
    <source>
        <dbReference type="ARBA" id="ARBA00023242"/>
    </source>
</evidence>
<dbReference type="SMART" id="SM00508">
    <property type="entry name" value="PostSET"/>
    <property type="match status" value="2"/>
</dbReference>
<comment type="caution">
    <text evidence="12">The sequence shown here is derived from an EMBL/GenBank/DDBJ whole genome shotgun (WGS) entry which is preliminary data.</text>
</comment>
<dbReference type="InterPro" id="IPR006560">
    <property type="entry name" value="AWS_dom"/>
</dbReference>
<gene>
    <name evidence="12" type="ORF">N7G274_009401</name>
</gene>
<dbReference type="PROSITE" id="PS50868">
    <property type="entry name" value="POST_SET"/>
    <property type="match status" value="1"/>
</dbReference>
<keyword evidence="4" id="KW-0489">Methyltransferase</keyword>
<dbReference type="SMART" id="SM00570">
    <property type="entry name" value="AWS"/>
    <property type="match status" value="1"/>
</dbReference>
<feature type="region of interest" description="Disordered" evidence="8">
    <location>
        <begin position="202"/>
        <end position="236"/>
    </location>
</feature>
<reference evidence="12 13" key="1">
    <citation type="submission" date="2024-09" db="EMBL/GenBank/DDBJ databases">
        <title>Rethinking Asexuality: The Enigmatic Case of Functional Sexual Genes in Lepraria (Stereocaulaceae).</title>
        <authorList>
            <person name="Doellman M."/>
            <person name="Sun Y."/>
            <person name="Barcenas-Pena A."/>
            <person name="Lumbsch H.T."/>
            <person name="Grewe F."/>
        </authorList>
    </citation>
    <scope>NUCLEOTIDE SEQUENCE [LARGE SCALE GENOMIC DNA]</scope>
    <source>
        <strain evidence="12 13">Mercado 3170</strain>
    </source>
</reference>
<protein>
    <recommendedName>
        <fullName evidence="14">Histone-lysine N-methyltransferase</fullName>
    </recommendedName>
</protein>
<evidence type="ECO:0000256" key="4">
    <source>
        <dbReference type="ARBA" id="ARBA00022603"/>
    </source>
</evidence>
<evidence type="ECO:0000256" key="2">
    <source>
        <dbReference type="ARBA" id="ARBA00004286"/>
    </source>
</evidence>
<evidence type="ECO:0000256" key="1">
    <source>
        <dbReference type="ARBA" id="ARBA00004123"/>
    </source>
</evidence>
<dbReference type="InterPro" id="IPR001214">
    <property type="entry name" value="SET_dom"/>
</dbReference>
<dbReference type="InterPro" id="IPR003616">
    <property type="entry name" value="Post-SET_dom"/>
</dbReference>
<dbReference type="EMBL" id="JBEFKJ010000036">
    <property type="protein sequence ID" value="KAL2037926.1"/>
    <property type="molecule type" value="Genomic_DNA"/>
</dbReference>
<feature type="compositionally biased region" description="Basic and acidic residues" evidence="8">
    <location>
        <begin position="110"/>
        <end position="124"/>
    </location>
</feature>
<keyword evidence="13" id="KW-1185">Reference proteome</keyword>
<dbReference type="PROSITE" id="PS50280">
    <property type="entry name" value="SET"/>
    <property type="match status" value="1"/>
</dbReference>
<dbReference type="PROSITE" id="PS51215">
    <property type="entry name" value="AWS"/>
    <property type="match status" value="1"/>
</dbReference>
<feature type="region of interest" description="Disordered" evidence="8">
    <location>
        <begin position="1"/>
        <end position="124"/>
    </location>
</feature>
<feature type="domain" description="SET" evidence="9">
    <location>
        <begin position="415"/>
        <end position="531"/>
    </location>
</feature>
<feature type="domain" description="AWS" evidence="11">
    <location>
        <begin position="357"/>
        <end position="404"/>
    </location>
</feature>
<name>A0ABR3ZZ03_9LECA</name>
<dbReference type="Gene3D" id="2.170.270.10">
    <property type="entry name" value="SET domain"/>
    <property type="match status" value="1"/>
</dbReference>